<feature type="compositionally biased region" description="Basic and acidic residues" evidence="1">
    <location>
        <begin position="1156"/>
        <end position="1172"/>
    </location>
</feature>
<comment type="caution">
    <text evidence="3">The sequence shown here is derived from an EMBL/GenBank/DDBJ whole genome shotgun (WGS) entry which is preliminary data.</text>
</comment>
<evidence type="ECO:0000259" key="2">
    <source>
        <dbReference type="PROSITE" id="PS51166"/>
    </source>
</evidence>
<protein>
    <submittedName>
        <fullName evidence="3">Starch binding domain-containing protein</fullName>
    </submittedName>
</protein>
<feature type="region of interest" description="Disordered" evidence="1">
    <location>
        <begin position="1035"/>
        <end position="1175"/>
    </location>
</feature>
<dbReference type="PROSITE" id="PS51166">
    <property type="entry name" value="CBM20"/>
    <property type="match status" value="1"/>
</dbReference>
<gene>
    <name evidence="3" type="ORF">TGDOM2_310620</name>
</gene>
<dbReference type="GO" id="GO:2001070">
    <property type="term" value="F:starch binding"/>
    <property type="evidence" value="ECO:0007669"/>
    <property type="project" value="InterPro"/>
</dbReference>
<name>A0A086KJC0_TOXGO</name>
<feature type="region of interest" description="Disordered" evidence="1">
    <location>
        <begin position="561"/>
        <end position="607"/>
    </location>
</feature>
<evidence type="ECO:0000256" key="1">
    <source>
        <dbReference type="SAM" id="MobiDB-lite"/>
    </source>
</evidence>
<dbReference type="EMBL" id="AHZU02000430">
    <property type="protein sequence ID" value="KFG44488.1"/>
    <property type="molecule type" value="Genomic_DNA"/>
</dbReference>
<dbReference type="InterPro" id="IPR013783">
    <property type="entry name" value="Ig-like_fold"/>
</dbReference>
<evidence type="ECO:0000313" key="4">
    <source>
        <dbReference type="Proteomes" id="UP000028837"/>
    </source>
</evidence>
<feature type="region of interest" description="Disordered" evidence="1">
    <location>
        <begin position="391"/>
        <end position="414"/>
    </location>
</feature>
<feature type="compositionally biased region" description="Basic and acidic residues" evidence="1">
    <location>
        <begin position="866"/>
        <end position="878"/>
    </location>
</feature>
<sequence length="1347" mass="145897">MTIQRDDRLFCSVRFNCHCSQTQFGDQVCLLGSTASLGNWSFSHRLTLTTSPELFPLWRTERPILLPANSEVRYKFLICREDAPLCLACRYGAAASRSLRAPDPTDRAAGSLAPLRPTRRLFGHAEGSFREIEDGSSALEELAHEVSSARQETRAPATARKGDTCLQKGAFGLLLTAEDLAKSQMCCGAVMKGEWEAAKKWENIKGVQGDRVLHVANDAVEVFDTFGAEPAVPSARQAQAPLQVTPTESAQLLSGPFIVGSREGEWHFSSGNVLFACDSAEAAERRSLQRRQASLTHDIGDLYGPSAARPRGTVCLSHRDYSSLRQKDCVLLSHRDSSSFLPQKECSLLYRKANVFRKQTDGCFPHLETSFRPLASPAPAQRTSLRPHQVPPLQLAGLSSPRSPSSHEPPHCSPCSFSSSSSRSSCSSLALQGDPSTPALAPVSVSRRRNSVSSWNGGPPVSARSPALHPWISCGVSPRKVPLSPLASDSFRSALDSMAAYYPAHGLGDLAPTALGSSPRRGAPAETASGAHVTAGPAMCAEAAQTEAPCRLGLSGAQRGRGKAIEWRENERDGERGDRRLRGESAHAGATSARAFGGGRLESERSWQGNRRNSVACAFHLQKGEGVGSRLGASLAREREAEVRGEDLECEDTERHSVEKVGVSSEDSAEILLRLLGERNLPLPTVLSLALASLSAPAVAAGRPPPPPSSFLENAETSEASARACASRGSCFPCKGTPETLQAAGRSASQRLGPRACAWNESRALRGSSAEAEISTDEQSAGGDKSARGSGDQRGVASLPRKTDLPRDDGILLTEAALARLEERIVQTVQAAVCTPRVTSVREAGEAPLQGSGNCEAHEGEWKERQASHAFRREEREAFPTSSASLSSVQGALEGRRDAQEDTDCLLEEVEAAKRRQMGTTAWPADTKPGRARTLFAACTTAPRSGGRSAGKETPDEKPRTLQTRESGRRKESLGFEAERRHVSFVRRGETQSKRKTHRVYVPLKSAVRHSAVTPCERDAADLRRRSCSEVFGLLGSHPNCVEKQESEGEKEKEKDDRRDAENDGDDERETESRDTSCLSPHASSLSSDSSFDTVEQRWLRASHERTGGSLSPLFSARDAGEQGSSDREEKTEEDRGKQEDEKEQHNGVEEEEENKEGQVKRDEGSEEHLLKEQLSSLNDQVTCLSCALFEIRREQAFSRQLLASLCGCVERALEKRQETGNGTSCVSAPRPTPRVRQRRLAVSAPPTKTSSEGERSVRKQRASSANPAMSISTSALRHAGAREDEEKANGEEDQEGEEDKEVASDGAVTDFELQREALELAEESGVQVYALDGRSSRCSSDEELDS</sequence>
<dbReference type="Proteomes" id="UP000028837">
    <property type="component" value="Unassembled WGS sequence"/>
</dbReference>
<feature type="region of interest" description="Disordered" evidence="1">
    <location>
        <begin position="428"/>
        <end position="463"/>
    </location>
</feature>
<dbReference type="Pfam" id="PF00686">
    <property type="entry name" value="CBM_20"/>
    <property type="match status" value="1"/>
</dbReference>
<feature type="compositionally biased region" description="Low complexity" evidence="1">
    <location>
        <begin position="1077"/>
        <end position="1091"/>
    </location>
</feature>
<dbReference type="InterPro" id="IPR002044">
    <property type="entry name" value="CBM20"/>
</dbReference>
<feature type="compositionally biased region" description="Polar residues" evidence="1">
    <location>
        <begin position="880"/>
        <end position="890"/>
    </location>
</feature>
<dbReference type="InterPro" id="IPR013784">
    <property type="entry name" value="Carb-bd-like_fold"/>
</dbReference>
<dbReference type="CDD" id="cd05467">
    <property type="entry name" value="CBM20"/>
    <property type="match status" value="1"/>
</dbReference>
<feature type="compositionally biased region" description="Basic and acidic residues" evidence="1">
    <location>
        <begin position="950"/>
        <end position="960"/>
    </location>
</feature>
<feature type="region of interest" description="Disordered" evidence="1">
    <location>
        <begin position="940"/>
        <end position="976"/>
    </location>
</feature>
<feature type="compositionally biased region" description="Basic and acidic residues" evidence="1">
    <location>
        <begin position="1281"/>
        <end position="1291"/>
    </location>
</feature>
<dbReference type="SUPFAM" id="SSF49452">
    <property type="entry name" value="Starch-binding domain-like"/>
    <property type="match status" value="1"/>
</dbReference>
<accession>A0A086KJC0</accession>
<feature type="compositionally biased region" description="Basic and acidic residues" evidence="1">
    <location>
        <begin position="1041"/>
        <end position="1062"/>
    </location>
</feature>
<feature type="domain" description="CBM20" evidence="2">
    <location>
        <begin position="5"/>
        <end position="117"/>
    </location>
</feature>
<feature type="region of interest" description="Disordered" evidence="1">
    <location>
        <begin position="768"/>
        <end position="806"/>
    </location>
</feature>
<organism evidence="3 4">
    <name type="scientific">Toxoplasma gondii GAB2-2007-GAL-DOM2</name>
    <dbReference type="NCBI Taxonomy" id="1130820"/>
    <lineage>
        <taxon>Eukaryota</taxon>
        <taxon>Sar</taxon>
        <taxon>Alveolata</taxon>
        <taxon>Apicomplexa</taxon>
        <taxon>Conoidasida</taxon>
        <taxon>Coccidia</taxon>
        <taxon>Eucoccidiorida</taxon>
        <taxon>Eimeriorina</taxon>
        <taxon>Sarcocystidae</taxon>
        <taxon>Toxoplasma</taxon>
    </lineage>
</organism>
<proteinExistence type="predicted"/>
<feature type="region of interest" description="Disordered" evidence="1">
    <location>
        <begin position="1218"/>
        <end position="1314"/>
    </location>
</feature>
<feature type="compositionally biased region" description="Basic and acidic residues" evidence="1">
    <location>
        <begin position="1119"/>
        <end position="1149"/>
    </location>
</feature>
<dbReference type="SMART" id="SM01065">
    <property type="entry name" value="CBM_2"/>
    <property type="match status" value="1"/>
</dbReference>
<dbReference type="VEuPathDB" id="ToxoDB:TGDOM2_310620"/>
<feature type="region of interest" description="Disordered" evidence="1">
    <location>
        <begin position="866"/>
        <end position="902"/>
    </location>
</feature>
<feature type="compositionally biased region" description="Basic and acidic residues" evidence="1">
    <location>
        <begin position="1095"/>
        <end position="1107"/>
    </location>
</feature>
<dbReference type="Gene3D" id="2.60.40.10">
    <property type="entry name" value="Immunoglobulins"/>
    <property type="match status" value="1"/>
</dbReference>
<feature type="compositionally biased region" description="Basic and acidic residues" evidence="1">
    <location>
        <begin position="966"/>
        <end position="976"/>
    </location>
</feature>
<feature type="compositionally biased region" description="Polar residues" evidence="1">
    <location>
        <begin position="1263"/>
        <end position="1276"/>
    </location>
</feature>
<feature type="compositionally biased region" description="Acidic residues" evidence="1">
    <location>
        <begin position="1292"/>
        <end position="1301"/>
    </location>
</feature>
<evidence type="ECO:0000313" key="3">
    <source>
        <dbReference type="EMBL" id="KFG44488.1"/>
    </source>
</evidence>
<reference evidence="3 4" key="1">
    <citation type="submission" date="2014-02" db="EMBL/GenBank/DDBJ databases">
        <authorList>
            <person name="Sibley D."/>
            <person name="Venepally P."/>
            <person name="Karamycheva S."/>
            <person name="Hadjithomas M."/>
            <person name="Khan A."/>
            <person name="Brunk B."/>
            <person name="Roos D."/>
            <person name="Caler E."/>
            <person name="Lorenzi H."/>
        </authorList>
    </citation>
    <scope>NUCLEOTIDE SEQUENCE [LARGE SCALE GENOMIC DNA]</scope>
    <source>
        <strain evidence="3 4">GAB2-2007-GAL-DOM2</strain>
    </source>
</reference>
<dbReference type="OrthoDB" id="333975at2759"/>
<feature type="compositionally biased region" description="Basic and acidic residues" evidence="1">
    <location>
        <begin position="563"/>
        <end position="585"/>
    </location>
</feature>